<evidence type="ECO:0000313" key="6">
    <source>
        <dbReference type="Proteomes" id="UP001152523"/>
    </source>
</evidence>
<evidence type="ECO:0000256" key="1">
    <source>
        <dbReference type="ARBA" id="ARBA00010820"/>
    </source>
</evidence>
<proteinExistence type="inferred from homology"/>
<keyword evidence="6" id="KW-1185">Reference proteome</keyword>
<name>A0AAV0GC23_9ASTE</name>
<evidence type="ECO:0000256" key="3">
    <source>
        <dbReference type="SAM" id="MobiDB-lite"/>
    </source>
</evidence>
<comment type="caution">
    <text evidence="5">The sequence shown here is derived from an EMBL/GenBank/DDBJ whole genome shotgun (WGS) entry which is preliminary data.</text>
</comment>
<feature type="compositionally biased region" description="Acidic residues" evidence="3">
    <location>
        <begin position="13"/>
        <end position="23"/>
    </location>
</feature>
<dbReference type="PANTHER" id="PTHR31662:SF1">
    <property type="entry name" value="OS01G0249900 PROTEIN"/>
    <property type="match status" value="1"/>
</dbReference>
<accession>A0AAV0GC23</accession>
<comment type="similarity">
    <text evidence="1">Belongs to the GeBP family.</text>
</comment>
<evidence type="ECO:0000259" key="4">
    <source>
        <dbReference type="Pfam" id="PF04504"/>
    </source>
</evidence>
<feature type="domain" description="Glabrous enhancer-binding protein-like DBD" evidence="4">
    <location>
        <begin position="127"/>
        <end position="224"/>
    </location>
</feature>
<organism evidence="5 6">
    <name type="scientific">Cuscuta epithymum</name>
    <dbReference type="NCBI Taxonomy" id="186058"/>
    <lineage>
        <taxon>Eukaryota</taxon>
        <taxon>Viridiplantae</taxon>
        <taxon>Streptophyta</taxon>
        <taxon>Embryophyta</taxon>
        <taxon>Tracheophyta</taxon>
        <taxon>Spermatophyta</taxon>
        <taxon>Magnoliopsida</taxon>
        <taxon>eudicotyledons</taxon>
        <taxon>Gunneridae</taxon>
        <taxon>Pentapetalae</taxon>
        <taxon>asterids</taxon>
        <taxon>lamiids</taxon>
        <taxon>Solanales</taxon>
        <taxon>Convolvulaceae</taxon>
        <taxon>Cuscuteae</taxon>
        <taxon>Cuscuta</taxon>
        <taxon>Cuscuta subgen. Cuscuta</taxon>
    </lineage>
</organism>
<gene>
    <name evidence="5" type="ORF">CEPIT_LOCUS42085</name>
</gene>
<reference evidence="5" key="1">
    <citation type="submission" date="2022-07" db="EMBL/GenBank/DDBJ databases">
        <authorList>
            <person name="Macas J."/>
            <person name="Novak P."/>
            <person name="Neumann P."/>
        </authorList>
    </citation>
    <scope>NUCLEOTIDE SEQUENCE</scope>
</reference>
<feature type="region of interest" description="Disordered" evidence="3">
    <location>
        <begin position="1"/>
        <end position="68"/>
    </location>
</feature>
<feature type="coiled-coil region" evidence="2">
    <location>
        <begin position="171"/>
        <end position="198"/>
    </location>
</feature>
<sequence>MAAVEDHAVYNEGDIDDEDDEESLDRTRNDAAMDEDDDDDEDVEDYSTSSSNLAAPDPLHISSAHPAPRALASSGDVTIAVAGVNCDPGYLNLKPHRADNVSVAATSLTVYEEKKPPAAFDDSRKLFQRLWTDEDEIELLQGFLEYTTHRGAINSSHHHDTTAFYDQIKNKLQLEFNKNQLVEKLRRLKKKYRNIVSKISAGKDFVFKSAHDQATFEISNKIWSNGGSAVRGGGPVLSLPAVESGGFEEEYANPYPNQSSSINDHSPNLNSNSVDPKTTPRSRKRLRVGAAVKVEEKQGLISEQQCQPSPSVTVVTPPIPIANNTPTPTPTPTAAPATSQTVTATQIPSLIEETVKSCLSPIFRELLSSVTRLNGGSRGFGFGMALGPVPLGFGGEGGGLSMSAEMMADEKWRKQQMLELEVYSRRLALVQEQIKAQLDELRSMGS</sequence>
<dbReference type="EMBL" id="CAMAPF010001073">
    <property type="protein sequence ID" value="CAH9145264.1"/>
    <property type="molecule type" value="Genomic_DNA"/>
</dbReference>
<evidence type="ECO:0000313" key="5">
    <source>
        <dbReference type="EMBL" id="CAH9145264.1"/>
    </source>
</evidence>
<dbReference type="GO" id="GO:0005634">
    <property type="term" value="C:nucleus"/>
    <property type="evidence" value="ECO:0007669"/>
    <property type="project" value="TreeGrafter"/>
</dbReference>
<dbReference type="InterPro" id="IPR053932">
    <property type="entry name" value="GeBP-like_DBD"/>
</dbReference>
<dbReference type="Pfam" id="PF04504">
    <property type="entry name" value="GeBP-like_DBD"/>
    <property type="match status" value="1"/>
</dbReference>
<dbReference type="AlphaFoldDB" id="A0AAV0GC23"/>
<protein>
    <recommendedName>
        <fullName evidence="4">Glabrous enhancer-binding protein-like DBD domain-containing protein</fullName>
    </recommendedName>
</protein>
<keyword evidence="2" id="KW-0175">Coiled coil</keyword>
<dbReference type="Proteomes" id="UP001152523">
    <property type="component" value="Unassembled WGS sequence"/>
</dbReference>
<dbReference type="GO" id="GO:0006355">
    <property type="term" value="P:regulation of DNA-templated transcription"/>
    <property type="evidence" value="ECO:0007669"/>
    <property type="project" value="InterPro"/>
</dbReference>
<feature type="region of interest" description="Disordered" evidence="3">
    <location>
        <begin position="248"/>
        <end position="285"/>
    </location>
</feature>
<feature type="compositionally biased region" description="Acidic residues" evidence="3">
    <location>
        <begin position="32"/>
        <end position="45"/>
    </location>
</feature>
<dbReference type="PANTHER" id="PTHR31662">
    <property type="entry name" value="BNAANNG10740D PROTEIN-RELATED"/>
    <property type="match status" value="1"/>
</dbReference>
<dbReference type="InterPro" id="IPR007592">
    <property type="entry name" value="GEBP"/>
</dbReference>
<evidence type="ECO:0000256" key="2">
    <source>
        <dbReference type="SAM" id="Coils"/>
    </source>
</evidence>
<feature type="compositionally biased region" description="Polar residues" evidence="3">
    <location>
        <begin position="255"/>
        <end position="276"/>
    </location>
</feature>